<dbReference type="Pfam" id="PF00550">
    <property type="entry name" value="PP-binding"/>
    <property type="match status" value="5"/>
</dbReference>
<dbReference type="FunFam" id="3.40.50.980:FF:000002">
    <property type="entry name" value="Enterobactin synthetase component F"/>
    <property type="match status" value="1"/>
</dbReference>
<dbReference type="PROSITE" id="PS00455">
    <property type="entry name" value="AMP_BINDING"/>
    <property type="match status" value="5"/>
</dbReference>
<evidence type="ECO:0000256" key="5">
    <source>
        <dbReference type="ARBA" id="ARBA00022598"/>
    </source>
</evidence>
<feature type="domain" description="Carrier" evidence="11">
    <location>
        <begin position="1995"/>
        <end position="2069"/>
    </location>
</feature>
<dbReference type="Gene3D" id="1.10.1200.10">
    <property type="entry name" value="ACP-like"/>
    <property type="match status" value="5"/>
</dbReference>
<feature type="compositionally biased region" description="Basic and acidic residues" evidence="10">
    <location>
        <begin position="1973"/>
        <end position="1985"/>
    </location>
</feature>
<dbReference type="SUPFAM" id="SSF47336">
    <property type="entry name" value="ACP-like"/>
    <property type="match status" value="5"/>
</dbReference>
<dbReference type="InterPro" id="IPR000873">
    <property type="entry name" value="AMP-dep_synth/lig_dom"/>
</dbReference>
<feature type="domain" description="Carrier" evidence="11">
    <location>
        <begin position="966"/>
        <end position="1041"/>
    </location>
</feature>
<dbReference type="SUPFAM" id="SSF52777">
    <property type="entry name" value="CoA-dependent acyltransferases"/>
    <property type="match status" value="14"/>
</dbReference>
<evidence type="ECO:0000256" key="7">
    <source>
        <dbReference type="ARBA" id="ARBA00022741"/>
    </source>
</evidence>
<dbReference type="FunFam" id="3.30.559.30:FF:000001">
    <property type="entry name" value="Non-ribosomal peptide synthetase"/>
    <property type="match status" value="2"/>
</dbReference>
<keyword evidence="12" id="KW-0614">Plasmid</keyword>
<dbReference type="InterPro" id="IPR006162">
    <property type="entry name" value="Ppantetheine_attach_site"/>
</dbReference>
<organism evidence="12 13">
    <name type="scientific">Bacillus cereus</name>
    <dbReference type="NCBI Taxonomy" id="1396"/>
    <lineage>
        <taxon>Bacteria</taxon>
        <taxon>Bacillati</taxon>
        <taxon>Bacillota</taxon>
        <taxon>Bacilli</taxon>
        <taxon>Bacillales</taxon>
        <taxon>Bacillaceae</taxon>
        <taxon>Bacillus</taxon>
        <taxon>Bacillus cereus group</taxon>
    </lineage>
</organism>
<dbReference type="SMART" id="SM00823">
    <property type="entry name" value="PKS_PP"/>
    <property type="match status" value="4"/>
</dbReference>
<dbReference type="Gene3D" id="3.30.559.10">
    <property type="entry name" value="Chloramphenicol acetyltransferase-like domain"/>
    <property type="match status" value="7"/>
</dbReference>
<keyword evidence="6" id="KW-0677">Repeat</keyword>
<comment type="similarity">
    <text evidence="2">Belongs to the ATP-dependent AMP-binding enzyme family.</text>
</comment>
<name>A0AAE9PIZ7_BACCE</name>
<dbReference type="InterPro" id="IPR036736">
    <property type="entry name" value="ACP-like_sf"/>
</dbReference>
<dbReference type="GO" id="GO:0044550">
    <property type="term" value="P:secondary metabolite biosynthetic process"/>
    <property type="evidence" value="ECO:0007669"/>
    <property type="project" value="UniProtKB-ARBA"/>
</dbReference>
<keyword evidence="7" id="KW-0547">Nucleotide-binding</keyword>
<dbReference type="SUPFAM" id="SSF53474">
    <property type="entry name" value="alpha/beta-Hydrolases"/>
    <property type="match status" value="1"/>
</dbReference>
<dbReference type="SUPFAM" id="SSF56801">
    <property type="entry name" value="Acetyl-CoA synthetase-like"/>
    <property type="match status" value="5"/>
</dbReference>
<gene>
    <name evidence="12" type="ORF">OK229_28500</name>
</gene>
<evidence type="ECO:0000256" key="9">
    <source>
        <dbReference type="ARBA" id="ARBA00023194"/>
    </source>
</evidence>
<dbReference type="GO" id="GO:0017000">
    <property type="term" value="P:antibiotic biosynthetic process"/>
    <property type="evidence" value="ECO:0007669"/>
    <property type="project" value="UniProtKB-KW"/>
</dbReference>
<dbReference type="NCBIfam" id="NF003417">
    <property type="entry name" value="PRK04813.1"/>
    <property type="match status" value="5"/>
</dbReference>
<evidence type="ECO:0000259" key="11">
    <source>
        <dbReference type="PROSITE" id="PS50075"/>
    </source>
</evidence>
<accession>A0AAE9PIZ7</accession>
<evidence type="ECO:0000256" key="4">
    <source>
        <dbReference type="ARBA" id="ARBA00022553"/>
    </source>
</evidence>
<dbReference type="InterPro" id="IPR010060">
    <property type="entry name" value="NRPS_synth"/>
</dbReference>
<dbReference type="CDD" id="cd17643">
    <property type="entry name" value="A_NRPS_Cytc1-like"/>
    <property type="match status" value="1"/>
</dbReference>
<dbReference type="Gene3D" id="3.40.50.1820">
    <property type="entry name" value="alpha/beta hydrolase"/>
    <property type="match status" value="1"/>
</dbReference>
<evidence type="ECO:0000256" key="8">
    <source>
        <dbReference type="ARBA" id="ARBA00022840"/>
    </source>
</evidence>
<evidence type="ECO:0000313" key="13">
    <source>
        <dbReference type="Proteomes" id="UP001163707"/>
    </source>
</evidence>
<protein>
    <submittedName>
        <fullName evidence="12">Non-ribosomal peptide synthase/polyketide synthase</fullName>
    </submittedName>
</protein>
<comment type="cofactor">
    <cofactor evidence="1">
        <name>pantetheine 4'-phosphate</name>
        <dbReference type="ChEBI" id="CHEBI:47942"/>
    </cofactor>
</comment>
<dbReference type="InterPro" id="IPR025110">
    <property type="entry name" value="AMP-bd_C"/>
</dbReference>
<keyword evidence="8" id="KW-0067">ATP-binding</keyword>
<dbReference type="Pfam" id="PF00501">
    <property type="entry name" value="AMP-binding"/>
    <property type="match status" value="5"/>
</dbReference>
<keyword evidence="4" id="KW-0597">Phosphoprotein</keyword>
<dbReference type="FunFam" id="1.10.1200.10:FF:000005">
    <property type="entry name" value="Nonribosomal peptide synthetase 1"/>
    <property type="match status" value="4"/>
</dbReference>
<dbReference type="Gene3D" id="2.30.38.10">
    <property type="entry name" value="Luciferase, Domain 3"/>
    <property type="match status" value="5"/>
</dbReference>
<dbReference type="GO" id="GO:0005524">
    <property type="term" value="F:ATP binding"/>
    <property type="evidence" value="ECO:0007669"/>
    <property type="project" value="UniProtKB-KW"/>
</dbReference>
<dbReference type="Gene3D" id="3.40.50.980">
    <property type="match status" value="10"/>
</dbReference>
<dbReference type="GO" id="GO:0016874">
    <property type="term" value="F:ligase activity"/>
    <property type="evidence" value="ECO:0007669"/>
    <property type="project" value="UniProtKB-KW"/>
</dbReference>
<dbReference type="Gene3D" id="3.30.300.30">
    <property type="match status" value="5"/>
</dbReference>
<proteinExistence type="inferred from homology"/>
<evidence type="ECO:0000256" key="3">
    <source>
        <dbReference type="ARBA" id="ARBA00022450"/>
    </source>
</evidence>
<geneLocation type="plasmid" evidence="12 13">
    <name>p1</name>
</geneLocation>
<feature type="domain" description="Carrier" evidence="11">
    <location>
        <begin position="6072"/>
        <end position="6147"/>
    </location>
</feature>
<feature type="region of interest" description="Disordered" evidence="10">
    <location>
        <begin position="1973"/>
        <end position="1995"/>
    </location>
</feature>
<dbReference type="InterPro" id="IPR020806">
    <property type="entry name" value="PKS_PP-bd"/>
</dbReference>
<keyword evidence="5" id="KW-0436">Ligase</keyword>
<evidence type="ECO:0000256" key="1">
    <source>
        <dbReference type="ARBA" id="ARBA00001957"/>
    </source>
</evidence>
<dbReference type="PANTHER" id="PTHR45527">
    <property type="entry name" value="NONRIBOSOMAL PEPTIDE SYNTHETASE"/>
    <property type="match status" value="1"/>
</dbReference>
<feature type="domain" description="Carrier" evidence="11">
    <location>
        <begin position="4564"/>
        <end position="4638"/>
    </location>
</feature>
<dbReference type="PROSITE" id="PS00012">
    <property type="entry name" value="PHOSPHOPANTETHEINE"/>
    <property type="match status" value="3"/>
</dbReference>
<dbReference type="FunFam" id="3.40.50.12780:FF:000012">
    <property type="entry name" value="Non-ribosomal peptide synthetase"/>
    <property type="match status" value="5"/>
</dbReference>
<evidence type="ECO:0000256" key="10">
    <source>
        <dbReference type="SAM" id="MobiDB-lite"/>
    </source>
</evidence>
<dbReference type="InterPro" id="IPR010071">
    <property type="entry name" value="AA_adenyl_dom"/>
</dbReference>
<dbReference type="CDD" id="cd12117">
    <property type="entry name" value="A_NRPS_Srf_like"/>
    <property type="match status" value="1"/>
</dbReference>
<dbReference type="FunFam" id="3.30.300.30:FF:000010">
    <property type="entry name" value="Enterobactin synthetase component F"/>
    <property type="match status" value="5"/>
</dbReference>
<sequence>MKVNKVEKIYPLSNMQKGILFHAIEDKNSDAYFEQIILDIKGYVDETIFEESFNEIMKRHEVLRASFNYKLDEPLHVILRDRKIKFSYNDVSNLDLNTKDLYMEKYIVDDKLKGFDLTKETLMRICLMKTNDNSYKVIWSFHHILLDGWCIGIILDELFTIYSHKMKGEEHQLEDPRPYSDYINWLNNQDNEEGLKYWSEYLEGYELNATLPKINNSSTGKYQRREKVIEFSKELTDKVTQLANKNNVTLNTVMQSIWGLILAKYNNSDDVVFGTVVSGRDAAVEGIENMLGLFINTIPTRINLQSEKSFKEVLKTTQHDAIEGNNYNYINLAEVQALSNLKSNLIDHILVFENYAIDKKGLEEKESGLGFEVISVTDEERSNYSLSLTVGLGEKLKLTLVYDENVYEERLINNLECHIQNVTKQVIENDDMKLSDIDLISEEERNILLYKFNETTAEYPKDKLIHQLFEEQVEKTPDRVAVSFKSNNLTYRELNEKSNQIARLLREKGVQSNTIVGIMVDRSLEMIIGIMGILKSGAAYLPIDPETPKERIGFMLQDSNVKFVLTQDRCISQFNLNVDLINLDQENFLRLSTDNLNLINHSSDTAYIIYTSGSTGTPKGVVIPHYSAIRVVKNTNYIEINENDTILQLSNYAFDGSIFDIYGALLNGAKLIMVEKDTVLSLVKLAKLIKEEQISIMFITTALFNALVDLEIDCLDKIRKILFGGERVSVPHVKKALEKLGKDKIIHVYGPTESTVYATYYFVNEVTEVIPIGKPLANTSIFVVDKNSNLLPLGVPGELCISGDGLSKGYLNNERLTVQKFVPNPFIPGERMYRTGDLVRMLPDGNIEFLGRIDHQVKIRGFRIELGEIESQLLKHKEVKEAVVIAREDNNNHQYLCAYFTSETPKDETRVQEIRKFLAKELPEYMIPAFFVQLDKLPLTTNGKVDRKALPSPDGSSVAGVVEYEAPRNAVEEKLVSIWQDILDIENIGIHHNFFEIGGHSLKATTMVSRIHKELMVEISLRQIFQTPTIKGIGEFIDSTKESGYASIKKVEEQDYYPLSSAQRRLYILNKIEGSGVSYNMPFAMKMKGDLDVHQLEKAFHKLIERHEALRTSFVMVDGEPVQKIEKEIDFQVTYREMGTNKLDDMINGFVKPFDLEKAPLLRVEIIHVTENEHVMVLDMHHIISDGVSMNILNRELCKLYEGKELSPLDIQYKDYSVWQKNLFTQEEMKKQEEYWMNVFKEEVPILNMPTDYKRPPTQSVEGSRKSFEIDSELTKKLNRIAKENGVTMYMLLLAGYTTLLSRYTGQDDIVVGSPIAGRSHHDLKNIVGMFVNTLAMRNYPKEDKTFRNYLREVKENALKAYENQDYPLDELVEKLDLQRDMSRSALFDTMFVLQNLDTSDEEIKGLNFETYDSELNIANFDLTLSAVETNSIIKFDLEYCTKLFKRETIAKISEHFVNILREITNNQEACLGQIDMLSGEEKHILLNEFNETDMDYPKNKTIYQLFEEQVERTPNKIAVEFEGQQVTYKELNEKSNQVARLLHDKGVHPEMIVGIMVERSLDMIVGIMGILKSGAAYLPIDPEYPEERIKYMVEDSNTKFLLTQTHLYDKLHFTNNDCLTKISINDETIKNQERINMERRNNRNDLAYVIYTSGSTGLPKGVLVEHHSLVNLCNWYVDFHKITERDRITNYLKISFDASIGEIFPCLITGATLHVLGKDIRLDLDKLNEYMNSKDITVATFPCKVSEQFILQDNHSLRMLVSGGEKLNLNKNTHYQLVNAYGPTENTVVTTSFLMNKNDDNIPIGKPVYNTKIYIVNKYNQLCPIGVIGELCVSGDGLARGYLNNPALTAEKFVENPFVSGQKMYRTGDLVRWMPDGNVEFIGRIDHQVKIRGYRIELGEIESQLLKHQDIKEVVVVAKEDKENHTYLSAYIVSEKAISSTQMREFLEKELPDYMIPSYFVQLDQLPLTSNDKVDRKALPEPDRSSQSGVEYEAPRNEVETHLVEAWRDILGIEDIGINHHFFVSGGDSIKALQIVSRLSRINLKLEVKDLFANPKIKDLSKYVKKQNNRLKTYEIVTGEVILSPIQKWYFEKNKEELDHFNQSFMLFREDGFDQKRIERVFNKILEQHDALRMIYRENNGEIIQFNRSYKDNLFDLYVYDVEGVENKEEKIYELATNIQKKSSIKNGKLVNLCLFKTDEGDHLLITIHHLVVDGVSWRIILEDFETLYSQDLKGEKLDVGFKTESFKEFSSKLREYASSNKLLKEREYWRDIAKTEIAFIPRKEVLKSDTFENSKTVSISLDKEKTISLLRKSNRAYNTEINDILLTSLLLGTRAITGENCIKINMEGHGREDILENVDISRTVGWFTTMYPVLIDLGDETDLATNIKMVKEILRKIPNKGIGFGILKYLSKEKYLLNEQKAPISFNYLGEMDNDVNRNEFSESKFSYGETIGGKISRNNSIEINSIIINNELVINTTFNELEYDELTIRKLNDKFKENLETIIDHCVSQIEVDKTPYDYGDTKLTLSELKDIKEKYKDFEIEKIYPLANMQKGMLFHALENKNSKAYFEQTVMDITGYVDVETLKASFNKIMKKYEILRASFEYEIVEEPRQIIIKDREIGFQYRDIREGDAIEKELFINKYREEDTEKRFNLSKDTLIRVCLIRTDEKEYKLIWSHHHILLDGWCLGIILGELFTVYGKIINGEAYELEETKPYSDYIKWLEEQDKEEGKSYWKQYLDGYEEKVQIPKLNINENNVEYLRREKVIEFSSELTKQITQLANRNSVTFNTVFQTIWGIILAKYNNTDKVIFGTIVSGREAPVDGIENMIGLFINAIPTRINLEENKKFKEVLAVVQSEAIASNNYNYMNLAEVQAMSKLKNELIDHIIVFENYAIDKRIARNEKMGIGFEVEDIHAEEQSNYSFSIAATPGEKLNLVLTYDGNVYDDKIIDNIEMHIKTVTEQVVADENKKINEIDIIAEKERSTLLYEFNNTKVECLKEKTIHQLFQEQVERTPENIAVTYEEKKITYRDLNERANRLAHNLKKKGIGPDSLVGLCVERSLEMIVGILGILKAGGAYVPLDPTYPEQRLQYILEDANIQLVVTQEKFKESKWLSENIKSICFDRDQVEIENESTTLPNSDVSPQHLAYVIYTSGSTGNPKGVMVEHHNVIRLFKSTDCWYQFDEKDTWTLFHSYAFDFSVWEIWGALLYGGKLVVVPYWISRSPNDFYQLLVREKVTILNQTPSAFRQLIQVCKQEDENKNLHLRYVIFGGEALDPTSLLPWFKIYGEQKPQLINMYGITETTVHVTYHPITQDDVQRASRSNIGKRIPDLEVYVLDSGQKPVPVGVAGELYIGGSGLARGYLNRPELTAERFIPHLFSSDSEARLYRTGDLARYLPDGNLDYLGRIDHQVKIRGFRIELGEVENQLLKQKGIKEAVVIAREDNDCQPYLCAYFTSETHKKKSKVREIRKILTNELPDYMVPAFFVHLDSIPLTENGKVDRKALPEPNESAFVEVEYEAPRNAVEEKLVSIWQDVLEVDKVGINQHFFEIGGHSLKATTLASKIQKEFMVEIPLRQIFQTPTIKGIGEFINSTKESVYASINKVEEQDYYPLSSAQKRLYILNKIEGNGVSYNIPFAMKIKGDFDIRQFEKALHRLIERHEALRTSFIMVDGEPVQKIEKEIDFLVTYREMGTNKLDDMINGFVKPFDLEKAPLLRVEIIHVTDNEHVMVLDMHHIISDGVSMGIFTQELAELYNGQKLSPLSIQYKDYSAWQRKLFTQKEMKRQEEYWMNVFRDEVPVLNMPTDYKRPAIQSTEGDLVHFEIDSDIYVNLKKMAKVHGVTLYMLLLAGYTTLLSKYTGQEEIVVGSPIAGRPHDDLKQVMGVFVNTLAMRNYPKQGISFQDYLKEVKENALQAYENQDYPFDELVEKLDLKRDMSRNALFDTMLVLQNFDHDDFEVQGLTFSPYQMKAHVSKFDLTLTAVEEERSIKCVLNYRTKLFKKETVERLAKHFIQVFKEVIEKPEKSIQDIRLLSEEEVQMLLQNDKDTKADYPKDKTISQLFEEQVNRTPHHVAVVFENQKLTYLELNERANQMARLLQEKGAKPGTTVGMLVEESLEMIIGIMAVLKAGATYLPIDPEQLDKRTNVILKDSNVSLLIVKGERKETLQFNGEVISMEDDLIKERDTSNLLVNYKSNHNAYIIYTSGSTGTPKGVCVQHYNVVNYMTWFTKEANLKETDKAMLVSSYAFDLGYTSLYSSLLNGCELHLVTKEVYTNAQKALQYIEEQGISYLKLTPSLFNVLVNNPSFSDNQSCKTLRLVVLGGEKINPIDVETFYTHYPNHVVMNHYGPTEATIGSVYHVIEYDTMAAFKECPVIGRPIQNMKAYVVDQQMKLVPEGVYGELCLSGEGVASGYLNRIDLTEEKFVQNPFEPNKKMYRTGDLARILLDGRIELAGRIDGQVKIRGYRIETEEIKRHLVKHKQIKEAYVIDREGQDGRRHLCAYITSQKELSFEELRAYLKVEIPEYMIPSYFVQMERIPLTANGKVNEKALPEPDVSKGVDYEKPRNQVEEQLVKVWEDILGVKPIGINHNFFASGGDSIKALQIISRLSREGIILEMKDLFTYPEIKLLSKYVNIEAIQEDSYEIEIGDVLLTPIQQAYFMSGKEDVNHFNHAVMLYRKDGFREEMIKEVMEAIFVHHDALRMIYKEKNNEVLQFNREVEKNQFGFYVYDVSREGNPDEKIQELATILQKRIDIQEGPLVNVAQFKTNVGDHLLLIIHHLVVDGISWRILFEDFALGYSQLMKGEQIAFYSKTTSYKEYATQLNDYAKSAKILREKQYWVNTLKDNVNFLEKKEEVRLFRYEDSDTFSTTLGIEETSRLLRETNQAYHTEINDLLISALLIATRKVTGENKIRISLEGHGREQIIKNVDISRTVGWFTTKYPVYINLGDEKDLSMTIKTVKESLRRIPNKGIGYGVLKHLSRDSDLWHIEQPPLLFNYLGQMDADINNTIFSSSWISAGESIGGKHTRETPIEMNAVVLDGKLTIDTTYNTKVYAEDVVVEFTEAFKDALCDVIHHCISKEQAEKTPFDYGDKELSFEQLEEIKVKNRGAEIEKIYPLANMQQGMLFHALEDQQSGAYFEQLVIDVKGFIDVNLFEESLNDIMKRHEILRTAIEYEITEKPKNVILKNRKIGFKYRDIRQQGINQQKESIATYIEQDREKGFDFSKDVLIRLELIQTDDKAYTIIWSNHHILFDGWGRGIILGELFHIYGNKQVGQYPNLEEPRPYSDYIRWLGEQEKEEGIQYWKQYLAGYQKPAKIPSFKSESTRGYHGQETLIEFSSEFTKKMTELANQNNVTLNTVLQTLWGIILAKYNHTDDVVFGSVVSGRDAKVAGIEKMVGLFINAIPTRINIKQHKSFKNILKEVQQQGIENQAYNYMNLSDIQSLSDLKRDLIDHVMIFENYALDERLLQEEESKIGFVFKDIKGVEQTNYGFTIVVVPGEQLVLKIAYDGNLYSEKIIRNIANHLKSVMDQVVQDEHKNVNQLEILSKEEKHYFLNEFNETKAEYPKEKTIHRLFEEQVERTPNKVAVVLDKQQLTYKELNEKSNQIARILQNKGVQPDTIVGIMIERSLEMIIGIMGILKSGAAYLPIDPEYPEERIKYIVEDSGTNIILTKGKDAVRINKEIVFLDEEYNHYSTENIKATSNTNNLAYMIYTSGSTGMPKGTMLKQRGLVNYITWANKEYVKGEALDFALYSSFSFDLTITSIFTPLISGNKIVIYDNDGDEPIIRQIFKDNRVGIVKLTPSHLSLIRDIDNSNSSIKRLIVGGEDLKTDLAREISKSFNHNVGIYNEYGPTEATIGCMIYKYNLNDDKHISVPIGKPIDNVQIYILDDNQKILPVGIEGELYISGDGVATGYLNRPELTAEKFISNPYIPGAKMYRTGDLARWLPNGNIEFIGRTDHQVKIRGYRIELGEIENQILKLDNIKETKVVARIDGENSQYLCAYVVLENKEKPITVTEMRRYLSKELPNYMIPAFFTQLKELPLTTNGKIDIKSLPAPDGNVKYGLEYEPPRNDLEEKIVSIWEEILNIKKIGINTNLFDIGANSLNVMTFVSRIVTELNFRVPFKDVFDKPTVRSFSAFLEGAKEMLKDYTEDCIQLSSSTSTNKKLFCFPPAASIGIAYMGLAKHIESYSVYSFNFIKSENRIAQYVKIIKDIQSEGPYTLVGYSAGGILAFDVAKELNRQGFEVENLILIDSKYRTTVEQNLYTEEECKRELHEKFNLKKYKDLEKLASDYLIELIMKSYMYVQSTTTNGSIDGNISYIKSVKEKEDENNLMWENATTKNFRIIQGYGTHMEMLSNSNLDILKKNANIINDILAFETV</sequence>
<dbReference type="Pfam" id="PF00975">
    <property type="entry name" value="Thioesterase"/>
    <property type="match status" value="1"/>
</dbReference>
<dbReference type="FunFam" id="2.30.38.10:FF:000001">
    <property type="entry name" value="Non-ribosomal peptide synthetase PvdI"/>
    <property type="match status" value="4"/>
</dbReference>
<dbReference type="Gene3D" id="1.10.287.490">
    <property type="entry name" value="Helix hairpin bin"/>
    <property type="match status" value="1"/>
</dbReference>
<dbReference type="InterPro" id="IPR001242">
    <property type="entry name" value="Condensation_dom"/>
</dbReference>
<dbReference type="InterPro" id="IPR001031">
    <property type="entry name" value="Thioesterase"/>
</dbReference>
<reference evidence="12" key="1">
    <citation type="submission" date="2023-02" db="EMBL/GenBank/DDBJ databases">
        <title>Complete Genome Sequence of Bacillus cereus sensu lato isolate BC38B from pepper closely related to the Bacillus anthracis clade.</title>
        <authorList>
            <person name="Abdelli M."/>
            <person name="Cerar Kisek T."/>
            <person name="Falaise C."/>
            <person name="Cumont A."/>
            <person name="Giraud M."/>
            <person name="Chatoux J."/>
            <person name="Rogee S."/>
            <person name="Dadvisard M."/>
            <person name="Larigauderie G."/>
            <person name="Raynaud F."/>
            <person name="Godic Torkar K."/>
            <person name="Ramisse V."/>
        </authorList>
    </citation>
    <scope>NUCLEOTIDE SEQUENCE</scope>
    <source>
        <strain evidence="12">BC38B</strain>
        <plasmid evidence="12">p1</plasmid>
    </source>
</reference>
<dbReference type="GO" id="GO:0031177">
    <property type="term" value="F:phosphopantetheine binding"/>
    <property type="evidence" value="ECO:0007669"/>
    <property type="project" value="InterPro"/>
</dbReference>
<dbReference type="InterPro" id="IPR023213">
    <property type="entry name" value="CAT-like_dom_sf"/>
</dbReference>
<dbReference type="GO" id="GO:0043041">
    <property type="term" value="P:amino acid activation for nonribosomal peptide biosynthetic process"/>
    <property type="evidence" value="ECO:0007669"/>
    <property type="project" value="TreeGrafter"/>
</dbReference>
<dbReference type="NCBIfam" id="TIGR01733">
    <property type="entry name" value="AA-adenyl-dom"/>
    <property type="match status" value="5"/>
</dbReference>
<dbReference type="InterPro" id="IPR009081">
    <property type="entry name" value="PP-bd_ACP"/>
</dbReference>
<dbReference type="CDD" id="cd19543">
    <property type="entry name" value="DCL_NRPS"/>
    <property type="match status" value="3"/>
</dbReference>
<dbReference type="InterPro" id="IPR045851">
    <property type="entry name" value="AMP-bd_C_sf"/>
</dbReference>
<dbReference type="NCBIfam" id="NF004282">
    <property type="entry name" value="PRK05691.1"/>
    <property type="match status" value="7"/>
</dbReference>
<dbReference type="InterPro" id="IPR029058">
    <property type="entry name" value="AB_hydrolase_fold"/>
</dbReference>
<dbReference type="Gene3D" id="3.30.559.30">
    <property type="entry name" value="Nonribosomal peptide synthetase, condensation domain"/>
    <property type="match status" value="7"/>
</dbReference>
<dbReference type="Pfam" id="PF13193">
    <property type="entry name" value="AMP-binding_C"/>
    <property type="match status" value="5"/>
</dbReference>
<dbReference type="GO" id="GO:0005737">
    <property type="term" value="C:cytoplasm"/>
    <property type="evidence" value="ECO:0007669"/>
    <property type="project" value="TreeGrafter"/>
</dbReference>
<evidence type="ECO:0000256" key="2">
    <source>
        <dbReference type="ARBA" id="ARBA00006432"/>
    </source>
</evidence>
<dbReference type="NCBIfam" id="TIGR01720">
    <property type="entry name" value="NRPS-para261"/>
    <property type="match status" value="2"/>
</dbReference>
<keyword evidence="3" id="KW-0596">Phosphopantetheine</keyword>
<feature type="domain" description="Carrier" evidence="11">
    <location>
        <begin position="3522"/>
        <end position="3597"/>
    </location>
</feature>
<dbReference type="EMBL" id="CP109873">
    <property type="protein sequence ID" value="UYW71982.1"/>
    <property type="molecule type" value="Genomic_DNA"/>
</dbReference>
<evidence type="ECO:0000313" key="12">
    <source>
        <dbReference type="EMBL" id="UYW71982.1"/>
    </source>
</evidence>
<dbReference type="Pfam" id="PF00668">
    <property type="entry name" value="Condensation"/>
    <property type="match status" value="7"/>
</dbReference>
<dbReference type="GO" id="GO:0008610">
    <property type="term" value="P:lipid biosynthetic process"/>
    <property type="evidence" value="ECO:0007669"/>
    <property type="project" value="UniProtKB-ARBA"/>
</dbReference>
<dbReference type="FunFam" id="3.40.50.980:FF:000001">
    <property type="entry name" value="Non-ribosomal peptide synthetase"/>
    <property type="match status" value="5"/>
</dbReference>
<dbReference type="PANTHER" id="PTHR45527:SF14">
    <property type="entry name" value="PLIPASTATIN SYNTHASE SUBUNIT B"/>
    <property type="match status" value="1"/>
</dbReference>
<dbReference type="InterPro" id="IPR020845">
    <property type="entry name" value="AMP-binding_CS"/>
</dbReference>
<evidence type="ECO:0000256" key="6">
    <source>
        <dbReference type="ARBA" id="ARBA00022737"/>
    </source>
</evidence>
<dbReference type="RefSeq" id="WP_264459913.1">
    <property type="nucleotide sequence ID" value="NZ_CP109873.2"/>
</dbReference>
<dbReference type="CDD" id="cd19534">
    <property type="entry name" value="E_NRPS"/>
    <property type="match status" value="2"/>
</dbReference>
<dbReference type="PROSITE" id="PS50075">
    <property type="entry name" value="CARRIER"/>
    <property type="match status" value="5"/>
</dbReference>
<keyword evidence="9" id="KW-0045">Antibiotic biosynthesis</keyword>
<dbReference type="Proteomes" id="UP001163707">
    <property type="component" value="Plasmid p1"/>
</dbReference>
<dbReference type="CDD" id="cd19531">
    <property type="entry name" value="LCL_NRPS-like"/>
    <property type="match status" value="2"/>
</dbReference>